<dbReference type="Gene3D" id="6.10.340.10">
    <property type="match status" value="1"/>
</dbReference>
<dbReference type="InterPro" id="IPR003594">
    <property type="entry name" value="HATPase_dom"/>
</dbReference>
<comment type="catalytic activity">
    <reaction evidence="1">
        <text>ATP + protein L-histidine = ADP + protein N-phospho-L-histidine.</text>
        <dbReference type="EC" id="2.7.13.3"/>
    </reaction>
</comment>
<name>A0ABX7WN97_9GAMM</name>
<dbReference type="SMART" id="SM00304">
    <property type="entry name" value="HAMP"/>
    <property type="match status" value="1"/>
</dbReference>
<feature type="domain" description="HAMP" evidence="13">
    <location>
        <begin position="352"/>
        <end position="404"/>
    </location>
</feature>
<dbReference type="Pfam" id="PF17202">
    <property type="entry name" value="sCache_3_3"/>
    <property type="match status" value="1"/>
</dbReference>
<dbReference type="PROSITE" id="PS50109">
    <property type="entry name" value="HIS_KIN"/>
    <property type="match status" value="1"/>
</dbReference>
<dbReference type="PANTHER" id="PTHR43065:SF22">
    <property type="entry name" value="HISTIDINE KINASE"/>
    <property type="match status" value="1"/>
</dbReference>
<feature type="transmembrane region" description="Helical" evidence="11">
    <location>
        <begin position="329"/>
        <end position="355"/>
    </location>
</feature>
<evidence type="ECO:0000256" key="6">
    <source>
        <dbReference type="ARBA" id="ARBA00022679"/>
    </source>
</evidence>
<dbReference type="InterPro" id="IPR036890">
    <property type="entry name" value="HATPase_C_sf"/>
</dbReference>
<dbReference type="SUPFAM" id="SSF47384">
    <property type="entry name" value="Homodimeric domain of signal transducing histidine kinase"/>
    <property type="match status" value="1"/>
</dbReference>
<evidence type="ECO:0000256" key="5">
    <source>
        <dbReference type="ARBA" id="ARBA00022553"/>
    </source>
</evidence>
<reference evidence="14 15" key="1">
    <citation type="submission" date="2021-04" db="EMBL/GenBank/DDBJ databases">
        <title>Genomics, taxonomy and metabolism of representatives of sulfur bacteria of the genus Thiothrix: Thiothrix fructosivorans QT, Thiothrix unzii A1T and three new species, Thiothrix subterranea sp. nov., Thiothrix litoralis sp. nov. and 'Candidatus Thiothrix anitrata' sp. nov.</title>
        <authorList>
            <person name="Ravin N.V."/>
            <person name="Smolyakov D."/>
            <person name="Rudenko T.S."/>
            <person name="Mardanov A.V."/>
            <person name="Beletsky A.V."/>
            <person name="Markov N.D."/>
            <person name="Fomenkov A.I."/>
            <person name="Roberts R.J."/>
            <person name="Karnachuk O.V."/>
            <person name="Novikov A."/>
            <person name="Grabovich M.Y."/>
        </authorList>
    </citation>
    <scope>NUCLEOTIDE SEQUENCE [LARGE SCALE GENOMIC DNA]</scope>
    <source>
        <strain evidence="14 15">AS</strain>
    </source>
</reference>
<dbReference type="SUPFAM" id="SSF55874">
    <property type="entry name" value="ATPase domain of HSP90 chaperone/DNA topoisomerase II/histidine kinase"/>
    <property type="match status" value="1"/>
</dbReference>
<keyword evidence="15" id="KW-1185">Reference proteome</keyword>
<evidence type="ECO:0000256" key="3">
    <source>
        <dbReference type="ARBA" id="ARBA00012438"/>
    </source>
</evidence>
<evidence type="ECO:0000256" key="7">
    <source>
        <dbReference type="ARBA" id="ARBA00022692"/>
    </source>
</evidence>
<evidence type="ECO:0000256" key="11">
    <source>
        <dbReference type="SAM" id="Phobius"/>
    </source>
</evidence>
<dbReference type="CDD" id="cd06225">
    <property type="entry name" value="HAMP"/>
    <property type="match status" value="1"/>
</dbReference>
<dbReference type="SUPFAM" id="SSF158472">
    <property type="entry name" value="HAMP domain-like"/>
    <property type="match status" value="1"/>
</dbReference>
<dbReference type="PANTHER" id="PTHR43065">
    <property type="entry name" value="SENSOR HISTIDINE KINASE"/>
    <property type="match status" value="1"/>
</dbReference>
<dbReference type="InterPro" id="IPR003660">
    <property type="entry name" value="HAMP_dom"/>
</dbReference>
<evidence type="ECO:0000256" key="9">
    <source>
        <dbReference type="ARBA" id="ARBA00022989"/>
    </source>
</evidence>
<dbReference type="InterPro" id="IPR029151">
    <property type="entry name" value="Sensor-like_sf"/>
</dbReference>
<dbReference type="Gene3D" id="3.30.565.10">
    <property type="entry name" value="Histidine kinase-like ATPase, C-terminal domain"/>
    <property type="match status" value="1"/>
</dbReference>
<sequence>MKLWRLLFRKIQRSVRYKVLLLVLLPLLLMMPLLLGATVYWGYQLTYQQLFIKVNTDLSVADDVFRRLQQDYLNRLARFGESYAFRTLLDAGDQAGISRRLDALRREEQLAYLQLLDLGQLDGFPDAQSGRQSPALQAAIRGQASTGIAIFSPEDLRRVDPHLEEQVRLPLLSTPYARPIQRQQENRGMMIRVLYPVRDTEEHVIAVMDAGVLLNGNFALVDAIRDLVYGKGSLLPGSIGTVTIFLDDVRISTNVPLKPGERALGTRVSESVRHSVLDQGKTWIDRAFVVNDWYISGYEPILDTSGQRVGILYAGYLEQPFRTRLWDAILFLVGLFLALTGMIAVLVVHGAGVILRPLEKMREVIRAISRGEKQRIGKLASRDELAELASRFDLMLEQLQLRSDEISHWATHLEHKVDERTAELQQKNADLSRTITLLHTTRDQLVAAEKMAALGELTAGMAHEINNPVAVILGNVDVMTSLLREHAQPVQPEIDLIIEQIDRIRAIIHNLLQYARPADHLQLEQVDVNVLVAQTFKLLKHSHQRRHVRFKTDFGASLKVTINPQELQQVLVNLIRNSIQALPESGGLITISTERWAFLGVVIHVRDNGAGIAPEHLPRIFDPFFTTKPSGEGTGLGLSLSYAMVQRYGGHITVESVLGEGALFSVYLLESPVDEACVSQLESL</sequence>
<dbReference type="InterPro" id="IPR004358">
    <property type="entry name" value="Sig_transdc_His_kin-like_C"/>
</dbReference>
<evidence type="ECO:0000256" key="2">
    <source>
        <dbReference type="ARBA" id="ARBA00004651"/>
    </source>
</evidence>
<feature type="domain" description="Histidine kinase" evidence="12">
    <location>
        <begin position="460"/>
        <end position="672"/>
    </location>
</feature>
<evidence type="ECO:0000256" key="4">
    <source>
        <dbReference type="ARBA" id="ARBA00022475"/>
    </source>
</evidence>
<dbReference type="PRINTS" id="PR00344">
    <property type="entry name" value="BCTRLSENSOR"/>
</dbReference>
<dbReference type="RefSeq" id="WP_210221481.1">
    <property type="nucleotide sequence ID" value="NZ_CP072801.1"/>
</dbReference>
<keyword evidence="4" id="KW-1003">Cell membrane</keyword>
<evidence type="ECO:0000256" key="10">
    <source>
        <dbReference type="ARBA" id="ARBA00023136"/>
    </source>
</evidence>
<proteinExistence type="predicted"/>
<dbReference type="InterPro" id="IPR005467">
    <property type="entry name" value="His_kinase_dom"/>
</dbReference>
<evidence type="ECO:0000313" key="14">
    <source>
        <dbReference type="EMBL" id="QTR45049.1"/>
    </source>
</evidence>
<keyword evidence="7 11" id="KW-0812">Transmembrane</keyword>
<evidence type="ECO:0000256" key="1">
    <source>
        <dbReference type="ARBA" id="ARBA00000085"/>
    </source>
</evidence>
<dbReference type="PROSITE" id="PS50885">
    <property type="entry name" value="HAMP"/>
    <property type="match status" value="1"/>
</dbReference>
<accession>A0ABX7WN97</accession>
<evidence type="ECO:0000259" key="13">
    <source>
        <dbReference type="PROSITE" id="PS50885"/>
    </source>
</evidence>
<dbReference type="EMBL" id="CP072801">
    <property type="protein sequence ID" value="QTR45049.1"/>
    <property type="molecule type" value="Genomic_DNA"/>
</dbReference>
<dbReference type="InterPro" id="IPR003661">
    <property type="entry name" value="HisK_dim/P_dom"/>
</dbReference>
<dbReference type="CDD" id="cd00082">
    <property type="entry name" value="HisKA"/>
    <property type="match status" value="1"/>
</dbReference>
<dbReference type="Pfam" id="PF00672">
    <property type="entry name" value="HAMP"/>
    <property type="match status" value="1"/>
</dbReference>
<keyword evidence="5" id="KW-0597">Phosphoprotein</keyword>
<evidence type="ECO:0000259" key="12">
    <source>
        <dbReference type="PROSITE" id="PS50109"/>
    </source>
</evidence>
<dbReference type="InterPro" id="IPR033463">
    <property type="entry name" value="sCache_3"/>
</dbReference>
<keyword evidence="8" id="KW-0418">Kinase</keyword>
<keyword evidence="6" id="KW-0808">Transferase</keyword>
<dbReference type="SMART" id="SM00388">
    <property type="entry name" value="HisKA"/>
    <property type="match status" value="1"/>
</dbReference>
<dbReference type="Pfam" id="PF00512">
    <property type="entry name" value="HisKA"/>
    <property type="match status" value="1"/>
</dbReference>
<dbReference type="InterPro" id="IPR036097">
    <property type="entry name" value="HisK_dim/P_sf"/>
</dbReference>
<evidence type="ECO:0000313" key="15">
    <source>
        <dbReference type="Proteomes" id="UP000672039"/>
    </source>
</evidence>
<dbReference type="EC" id="2.7.13.3" evidence="3"/>
<organism evidence="14 15">
    <name type="scientific">Thiothrix litoralis</name>
    <dbReference type="NCBI Taxonomy" id="2891210"/>
    <lineage>
        <taxon>Bacteria</taxon>
        <taxon>Pseudomonadati</taxon>
        <taxon>Pseudomonadota</taxon>
        <taxon>Gammaproteobacteria</taxon>
        <taxon>Thiotrichales</taxon>
        <taxon>Thiotrichaceae</taxon>
        <taxon>Thiothrix</taxon>
    </lineage>
</organism>
<keyword evidence="9 11" id="KW-1133">Transmembrane helix</keyword>
<protein>
    <recommendedName>
        <fullName evidence="3">histidine kinase</fullName>
        <ecNumber evidence="3">2.7.13.3</ecNumber>
    </recommendedName>
</protein>
<keyword evidence="10 11" id="KW-0472">Membrane</keyword>
<evidence type="ECO:0000256" key="8">
    <source>
        <dbReference type="ARBA" id="ARBA00022777"/>
    </source>
</evidence>
<comment type="subcellular location">
    <subcellularLocation>
        <location evidence="2">Cell membrane</location>
        <topology evidence="2">Multi-pass membrane protein</topology>
    </subcellularLocation>
</comment>
<dbReference type="SMART" id="SM00387">
    <property type="entry name" value="HATPase_c"/>
    <property type="match status" value="1"/>
</dbReference>
<dbReference type="Gene3D" id="1.10.287.130">
    <property type="match status" value="1"/>
</dbReference>
<dbReference type="SUPFAM" id="SSF103190">
    <property type="entry name" value="Sensory domain-like"/>
    <property type="match status" value="1"/>
</dbReference>
<dbReference type="Pfam" id="PF02518">
    <property type="entry name" value="HATPase_c"/>
    <property type="match status" value="1"/>
</dbReference>
<dbReference type="Proteomes" id="UP000672039">
    <property type="component" value="Chromosome"/>
</dbReference>
<gene>
    <name evidence="14" type="ORF">J9253_13655</name>
</gene>